<dbReference type="Proteomes" id="UP000048984">
    <property type="component" value="Unassembled WGS sequence"/>
</dbReference>
<gene>
    <name evidence="1" type="ORF">ABB55_14095</name>
</gene>
<comment type="caution">
    <text evidence="1">The sequence shown here is derived from an EMBL/GenBank/DDBJ whole genome shotgun (WGS) entry which is preliminary data.</text>
</comment>
<accession>A0A0P6VPR3</accession>
<protein>
    <submittedName>
        <fullName evidence="1">Uncharacterized protein</fullName>
    </submittedName>
</protein>
<proteinExistence type="predicted"/>
<evidence type="ECO:0000313" key="1">
    <source>
        <dbReference type="EMBL" id="KPL53204.1"/>
    </source>
</evidence>
<keyword evidence="2" id="KW-1185">Reference proteome</keyword>
<dbReference type="STRING" id="665126.ABB55_14095"/>
<reference evidence="1 2" key="2">
    <citation type="submission" date="2015-10" db="EMBL/GenBank/DDBJ databases">
        <title>Draft Genome Sequence of Prosthecomicrobium hirschii ATCC 27832.</title>
        <authorList>
            <person name="Daniel J."/>
            <person name="Givan S.A."/>
            <person name="Brun Y.V."/>
            <person name="Brown P.J."/>
        </authorList>
    </citation>
    <scope>NUCLEOTIDE SEQUENCE [LARGE SCALE GENOMIC DNA]</scope>
    <source>
        <strain evidence="1 2">16</strain>
    </source>
</reference>
<name>A0A0P6VPR3_9HYPH</name>
<reference evidence="1 2" key="1">
    <citation type="submission" date="2015-09" db="EMBL/GenBank/DDBJ databases">
        <authorList>
            <person name="Jackson K.R."/>
            <person name="Lunt B.L."/>
            <person name="Fisher J.N.B."/>
            <person name="Gardner A.V."/>
            <person name="Bailey M.E."/>
            <person name="Deus L.M."/>
            <person name="Earl A.S."/>
            <person name="Gibby P.D."/>
            <person name="Hartmann K.A."/>
            <person name="Liu J.E."/>
            <person name="Manci A.M."/>
            <person name="Nielsen D.A."/>
            <person name="Solomon M.B."/>
            <person name="Breakwell D.P."/>
            <person name="Burnett S.H."/>
            <person name="Grose J.H."/>
        </authorList>
    </citation>
    <scope>NUCLEOTIDE SEQUENCE [LARGE SCALE GENOMIC DNA]</scope>
    <source>
        <strain evidence="1 2">16</strain>
    </source>
</reference>
<organism evidence="1 2">
    <name type="scientific">Prosthecodimorpha hirschii</name>
    <dbReference type="NCBI Taxonomy" id="665126"/>
    <lineage>
        <taxon>Bacteria</taxon>
        <taxon>Pseudomonadati</taxon>
        <taxon>Pseudomonadota</taxon>
        <taxon>Alphaproteobacteria</taxon>
        <taxon>Hyphomicrobiales</taxon>
        <taxon>Ancalomicrobiaceae</taxon>
        <taxon>Prosthecodimorpha</taxon>
    </lineage>
</organism>
<evidence type="ECO:0000313" key="2">
    <source>
        <dbReference type="Proteomes" id="UP000048984"/>
    </source>
</evidence>
<dbReference type="RefSeq" id="WP_054359369.1">
    <property type="nucleotide sequence ID" value="NZ_LJYW01000001.1"/>
</dbReference>
<sequence length="749" mass="80248">MEQRIPFQQRQGVPPVDLNALQEAVRVSVDAVVANLLVRAVYYKGLAVTKVSANEAQVGTGRFFTAGQAYRLDTALSLNLAPHLPAGANRKIIAIVASGAEVTTESDPRRFLTDATTRASVANTVATRVTRKVQIGIVEGAESLAPLPPTVAVDYALLALITLSSTGIVDAPVQQTSQIAPNLQDAVAAITVLQAQQALQAGLIATLRTDLAGLARTVSGLAGQSDVDRIEQALLIIREKLEIPDDASAWGYDSFATEDESDTTHGAYNARVAAGLHLPAPAPTSQIMTLLNPVDSRVKVGANGVMLPAWTEMTRLEVASEKQKLALATYPVVTRTQTKQTQSIAFKWWKTRHGGLADTIAKTQGMVRLLDPATDTWFEIDIRRYRWRKLKNTQWGLWITIEDFDGYWDHGETTTSVSGATIAQTVLNAQAGWLTAVGINIAELATSGDLRVSLSGCREDGTPDLTRTLETVTVAYAALTLGWNRIVLPPAHLARGVRYAVVLQSAGAHKVWASDVNELTNGTAFTATDDVYWSGILAADLNLRLVFATFPQQLTIVELTSIARAGGIDAMDFTATAIWPDAVDFDVQAQIAGVWRSIGAEDAALFAGSPNLVPLRMLWNATKDDAVGIVLAKSRVTATKAALFGVHISTARTLAAGTTPAVTVRQVLDGYDDAQHGHAVKLLHGAGYGTTKTAAAQSFTTRSDGRIDYVASFDFSAGEIASYKIRTEMTISDPAVEYRVAERWDHAAA</sequence>
<dbReference type="EMBL" id="LJYW01000001">
    <property type="protein sequence ID" value="KPL53204.1"/>
    <property type="molecule type" value="Genomic_DNA"/>
</dbReference>
<dbReference type="AlphaFoldDB" id="A0A0P6VPR3"/>